<dbReference type="SUPFAM" id="SSF159594">
    <property type="entry name" value="XCC0632-like"/>
    <property type="match status" value="1"/>
</dbReference>
<dbReference type="Gene3D" id="3.40.50.10610">
    <property type="entry name" value="ABC-type transport auxiliary lipoprotein component"/>
    <property type="match status" value="1"/>
</dbReference>
<dbReference type="AlphaFoldDB" id="A0A7W7KJA1"/>
<proteinExistence type="predicted"/>
<evidence type="ECO:0000256" key="1">
    <source>
        <dbReference type="SAM" id="SignalP"/>
    </source>
</evidence>
<sequence length="210" mass="22580">MTALPRLLGVAALVSLLGACSILPEAESPDFYLLPAAQQPARSNTAVNWSLRVSAPTASLALDSNRIAVVPQGNQLSSYQGARWSNRAPGLLRDRLLDAFTANGSIRALSSDEASLQADLDLTGELRAFQSEYQNGKPVIHLRYDARLVRTLGQRIVASRTFEVRQPVDGKQVPEVVSAFGKAADQLSAQVVEWTLQQGQAQKLPSSTGN</sequence>
<evidence type="ECO:0000313" key="4">
    <source>
        <dbReference type="Proteomes" id="UP000566995"/>
    </source>
</evidence>
<reference evidence="3 4" key="1">
    <citation type="submission" date="2020-08" db="EMBL/GenBank/DDBJ databases">
        <title>Functional genomics of gut bacteria from endangered species of beetles.</title>
        <authorList>
            <person name="Carlos-Shanley C."/>
        </authorList>
    </citation>
    <scope>NUCLEOTIDE SEQUENCE [LARGE SCALE GENOMIC DNA]</scope>
    <source>
        <strain evidence="3 4">S00179</strain>
    </source>
</reference>
<evidence type="ECO:0000259" key="2">
    <source>
        <dbReference type="Pfam" id="PF03886"/>
    </source>
</evidence>
<dbReference type="Proteomes" id="UP000566995">
    <property type="component" value="Unassembled WGS sequence"/>
</dbReference>
<dbReference type="PROSITE" id="PS51257">
    <property type="entry name" value="PROKAR_LIPOPROTEIN"/>
    <property type="match status" value="1"/>
</dbReference>
<protein>
    <submittedName>
        <fullName evidence="3">Cholesterol transport system auxiliary component</fullName>
    </submittedName>
</protein>
<name>A0A7W7KJA1_PSENT</name>
<feature type="signal peptide" evidence="1">
    <location>
        <begin position="1"/>
        <end position="26"/>
    </location>
</feature>
<evidence type="ECO:0000313" key="3">
    <source>
        <dbReference type="EMBL" id="MBB4863860.1"/>
    </source>
</evidence>
<keyword evidence="1" id="KW-0732">Signal</keyword>
<feature type="domain" description="ABC-type transport auxiliary lipoprotein component" evidence="2">
    <location>
        <begin position="32"/>
        <end position="191"/>
    </location>
</feature>
<dbReference type="EMBL" id="JACHLI010000009">
    <property type="protein sequence ID" value="MBB4863860.1"/>
    <property type="molecule type" value="Genomic_DNA"/>
</dbReference>
<dbReference type="InterPro" id="IPR005586">
    <property type="entry name" value="ABC_trans_aux"/>
</dbReference>
<feature type="chain" id="PRO_5031297588" evidence="1">
    <location>
        <begin position="27"/>
        <end position="210"/>
    </location>
</feature>
<accession>A0A7W7KJA1</accession>
<comment type="caution">
    <text evidence="3">The sequence shown here is derived from an EMBL/GenBank/DDBJ whole genome shotgun (WGS) entry which is preliminary data.</text>
</comment>
<dbReference type="RefSeq" id="WP_184589641.1">
    <property type="nucleotide sequence ID" value="NZ_JACHLI010000009.1"/>
</dbReference>
<dbReference type="Pfam" id="PF03886">
    <property type="entry name" value="ABC_trans_aux"/>
    <property type="match status" value="1"/>
</dbReference>
<organism evidence="3 4">
    <name type="scientific">Pseudomonas nitroreducens</name>
    <dbReference type="NCBI Taxonomy" id="46680"/>
    <lineage>
        <taxon>Bacteria</taxon>
        <taxon>Pseudomonadati</taxon>
        <taxon>Pseudomonadota</taxon>
        <taxon>Gammaproteobacteria</taxon>
        <taxon>Pseudomonadales</taxon>
        <taxon>Pseudomonadaceae</taxon>
        <taxon>Pseudomonas</taxon>
    </lineage>
</organism>
<gene>
    <name evidence="3" type="ORF">HNP46_002720</name>
</gene>